<proteinExistence type="predicted"/>
<evidence type="ECO:0000256" key="1">
    <source>
        <dbReference type="SAM" id="MobiDB-lite"/>
    </source>
</evidence>
<evidence type="ECO:0000313" key="3">
    <source>
        <dbReference type="Proteomes" id="UP001367676"/>
    </source>
</evidence>
<reference evidence="2 3" key="1">
    <citation type="submission" date="2024-03" db="EMBL/GenBank/DDBJ databases">
        <title>Adaptation during the transition from Ophiocordyceps entomopathogen to insect associate is accompanied by gene loss and intensified selection.</title>
        <authorList>
            <person name="Ward C.M."/>
            <person name="Onetto C.A."/>
            <person name="Borneman A.R."/>
        </authorList>
    </citation>
    <scope>NUCLEOTIDE SEQUENCE [LARGE SCALE GENOMIC DNA]</scope>
    <source>
        <strain evidence="2">AWRI1</strain>
        <tissue evidence="2">Single Adult Female</tissue>
    </source>
</reference>
<dbReference type="EMBL" id="JBBCAQ010000032">
    <property type="protein sequence ID" value="KAK7584124.1"/>
    <property type="molecule type" value="Genomic_DNA"/>
</dbReference>
<gene>
    <name evidence="2" type="ORF">V9T40_005087</name>
</gene>
<feature type="region of interest" description="Disordered" evidence="1">
    <location>
        <begin position="20"/>
        <end position="40"/>
    </location>
</feature>
<keyword evidence="3" id="KW-1185">Reference proteome</keyword>
<sequence>MKYSKHKNPNLDAWFAKKRKNPVFPGSKKKRKKKKKKKKIEKVGTFSIRKYRTTIPVVDSNYVMEYGLTWDQIYRISKNRFDHNRMPKIEISMNKNADLRDEFSSYCGQKKTIKNWLFYV</sequence>
<protein>
    <submittedName>
        <fullName evidence="2">Uncharacterized protein</fullName>
    </submittedName>
</protein>
<comment type="caution">
    <text evidence="2">The sequence shown here is derived from an EMBL/GenBank/DDBJ whole genome shotgun (WGS) entry which is preliminary data.</text>
</comment>
<accession>A0AAN9TF99</accession>
<dbReference type="AlphaFoldDB" id="A0AAN9TF99"/>
<dbReference type="Proteomes" id="UP001367676">
    <property type="component" value="Unassembled WGS sequence"/>
</dbReference>
<name>A0AAN9TF99_9HEMI</name>
<organism evidence="2 3">
    <name type="scientific">Parthenolecanium corni</name>
    <dbReference type="NCBI Taxonomy" id="536013"/>
    <lineage>
        <taxon>Eukaryota</taxon>
        <taxon>Metazoa</taxon>
        <taxon>Ecdysozoa</taxon>
        <taxon>Arthropoda</taxon>
        <taxon>Hexapoda</taxon>
        <taxon>Insecta</taxon>
        <taxon>Pterygota</taxon>
        <taxon>Neoptera</taxon>
        <taxon>Paraneoptera</taxon>
        <taxon>Hemiptera</taxon>
        <taxon>Sternorrhyncha</taxon>
        <taxon>Coccoidea</taxon>
        <taxon>Coccidae</taxon>
        <taxon>Parthenolecanium</taxon>
    </lineage>
</organism>
<evidence type="ECO:0000313" key="2">
    <source>
        <dbReference type="EMBL" id="KAK7584124.1"/>
    </source>
</evidence>